<feature type="region of interest" description="Disordered" evidence="1">
    <location>
        <begin position="1"/>
        <end position="69"/>
    </location>
</feature>
<protein>
    <recommendedName>
        <fullName evidence="3">TraB domain-containing protein</fullName>
    </recommendedName>
</protein>
<evidence type="ECO:0008006" key="3">
    <source>
        <dbReference type="Google" id="ProtNLM"/>
    </source>
</evidence>
<feature type="compositionally biased region" description="Polar residues" evidence="1">
    <location>
        <begin position="18"/>
        <end position="38"/>
    </location>
</feature>
<evidence type="ECO:0000313" key="2">
    <source>
        <dbReference type="EMBL" id="JAS46800.1"/>
    </source>
</evidence>
<gene>
    <name evidence="2" type="ORF">g.20009</name>
</gene>
<dbReference type="Pfam" id="PF01963">
    <property type="entry name" value="TraB_PrgY_gumN"/>
    <property type="match status" value="1"/>
</dbReference>
<name>A0A1B6F9F5_9HEMI</name>
<dbReference type="InterPro" id="IPR002816">
    <property type="entry name" value="TraB/PrgY/GumN_fam"/>
</dbReference>
<reference evidence="2" key="1">
    <citation type="submission" date="2015-11" db="EMBL/GenBank/DDBJ databases">
        <title>De novo transcriptome assembly of four potential Pierce s Disease insect vectors from Arizona vineyards.</title>
        <authorList>
            <person name="Tassone E.E."/>
        </authorList>
    </citation>
    <scope>NUCLEOTIDE SEQUENCE</scope>
</reference>
<dbReference type="PANTHER" id="PTHR21530">
    <property type="entry name" value="PHEROMONE SHUTDOWN PROTEIN"/>
    <property type="match status" value="1"/>
</dbReference>
<dbReference type="AlphaFoldDB" id="A0A1B6F9F5"/>
<proteinExistence type="predicted"/>
<feature type="compositionally biased region" description="Acidic residues" evidence="1">
    <location>
        <begin position="44"/>
        <end position="57"/>
    </location>
</feature>
<dbReference type="InterPro" id="IPR046345">
    <property type="entry name" value="TraB_PrgY-like"/>
</dbReference>
<sequence length="394" mass="43570">MGTGTDDELTHPVEGSPKQDSLLMNSMESGSPATNSSGKGIGYESDEYESDEESDELVSDKAPGPSPPDPLLIENFDEHLPPTVSLLQNPKGAKVYLVGTAHFSVESQDDVSMVIRNVRPHIVMVELCRNRASILQMDEETIEREAKNITFEKIMATIKENGVFQGLMYTLFLNLSAQLTRELGMAPGGEFRRALTEVRMLQNCVIHFGDRPIHVTLKRALTVLSWWDSIRLIWCLTFSNKYPTKEEVEQCKQKDLLEQMLKEMSGKFPELGRVFVEERDTYLTYSLQLASSHQPRRIGPLAPEPTRVVGIVGMGHVAGITKLWGTVKDSDIPPIMTIPPPSRSGQVVKATIKVAVAGLVLWGAYKLFTPKAVSEAIGKVPRKVSVLITGLIGQ</sequence>
<accession>A0A1B6F9F5</accession>
<dbReference type="EMBL" id="GECZ01022969">
    <property type="protein sequence ID" value="JAS46800.1"/>
    <property type="molecule type" value="Transcribed_RNA"/>
</dbReference>
<dbReference type="PANTHER" id="PTHR21530:SF7">
    <property type="entry name" value="TRAB DOMAIN-CONTAINING PROTEIN"/>
    <property type="match status" value="1"/>
</dbReference>
<dbReference type="CDD" id="cd14726">
    <property type="entry name" value="TraB_PrgY-like"/>
    <property type="match status" value="1"/>
</dbReference>
<organism evidence="2">
    <name type="scientific">Cuerna arida</name>
    <dbReference type="NCBI Taxonomy" id="1464854"/>
    <lineage>
        <taxon>Eukaryota</taxon>
        <taxon>Metazoa</taxon>
        <taxon>Ecdysozoa</taxon>
        <taxon>Arthropoda</taxon>
        <taxon>Hexapoda</taxon>
        <taxon>Insecta</taxon>
        <taxon>Pterygota</taxon>
        <taxon>Neoptera</taxon>
        <taxon>Paraneoptera</taxon>
        <taxon>Hemiptera</taxon>
        <taxon>Auchenorrhyncha</taxon>
        <taxon>Membracoidea</taxon>
        <taxon>Cicadellidae</taxon>
        <taxon>Cicadellinae</taxon>
        <taxon>Proconiini</taxon>
        <taxon>Cuerna</taxon>
    </lineage>
</organism>
<evidence type="ECO:0000256" key="1">
    <source>
        <dbReference type="SAM" id="MobiDB-lite"/>
    </source>
</evidence>